<keyword evidence="6" id="KW-1185">Reference proteome</keyword>
<comment type="similarity">
    <text evidence="2">Belongs to the beta-microseminoprotein family.</text>
</comment>
<accession>A0A7L0UQT9</accession>
<reference evidence="5 6" key="1">
    <citation type="submission" date="2019-09" db="EMBL/GenBank/DDBJ databases">
        <title>Bird 10,000 Genomes (B10K) Project - Family phase.</title>
        <authorList>
            <person name="Zhang G."/>
        </authorList>
    </citation>
    <scope>NUCLEOTIDE SEQUENCE [LARGE SCALE GENOMIC DNA]</scope>
    <source>
        <strain evidence="5">B10K-DU-001-35</strain>
        <tissue evidence="5">Muscle</tissue>
    </source>
</reference>
<feature type="non-terminal residue" evidence="5">
    <location>
        <position position="76"/>
    </location>
</feature>
<keyword evidence="4" id="KW-1015">Disulfide bond</keyword>
<feature type="non-terminal residue" evidence="5">
    <location>
        <position position="1"/>
    </location>
</feature>
<gene>
    <name evidence="5" type="primary">Msmb_1</name>
    <name evidence="5" type="ORF">LEPASP_R03653</name>
</gene>
<comment type="subcellular location">
    <subcellularLocation>
        <location evidence="1">Secreted</location>
    </subcellularLocation>
</comment>
<evidence type="ECO:0000256" key="4">
    <source>
        <dbReference type="ARBA" id="ARBA00023157"/>
    </source>
</evidence>
<dbReference type="Proteomes" id="UP000558164">
    <property type="component" value="Unassembled WGS sequence"/>
</dbReference>
<evidence type="ECO:0000313" key="5">
    <source>
        <dbReference type="EMBL" id="NXL69289.1"/>
    </source>
</evidence>
<name>A0A7L0UQT9_9PASE</name>
<dbReference type="InterPro" id="IPR008735">
    <property type="entry name" value="PSP94"/>
</dbReference>
<dbReference type="PANTHER" id="PTHR10500">
    <property type="entry name" value="BETA-MICROSEMINOPROTEIN"/>
    <property type="match status" value="1"/>
</dbReference>
<organism evidence="5 6">
    <name type="scientific">Leptocoma aspasia</name>
    <dbReference type="NCBI Taxonomy" id="2585812"/>
    <lineage>
        <taxon>Eukaryota</taxon>
        <taxon>Metazoa</taxon>
        <taxon>Chordata</taxon>
        <taxon>Craniata</taxon>
        <taxon>Vertebrata</taxon>
        <taxon>Euteleostomi</taxon>
        <taxon>Archelosauria</taxon>
        <taxon>Archosauria</taxon>
        <taxon>Dinosauria</taxon>
        <taxon>Saurischia</taxon>
        <taxon>Theropoda</taxon>
        <taxon>Coelurosauria</taxon>
        <taxon>Aves</taxon>
        <taxon>Neognathae</taxon>
        <taxon>Neoaves</taxon>
        <taxon>Telluraves</taxon>
        <taxon>Australaves</taxon>
        <taxon>Passeriformes</taxon>
        <taxon>Passeroidea</taxon>
        <taxon>Nectariniidae</taxon>
        <taxon>Leptocoma</taxon>
    </lineage>
</organism>
<evidence type="ECO:0000256" key="1">
    <source>
        <dbReference type="ARBA" id="ARBA00004613"/>
    </source>
</evidence>
<dbReference type="GO" id="GO:0005576">
    <property type="term" value="C:extracellular region"/>
    <property type="evidence" value="ECO:0007669"/>
    <property type="project" value="UniProtKB-SubCell"/>
</dbReference>
<dbReference type="OrthoDB" id="9969981at2759"/>
<evidence type="ECO:0000313" key="6">
    <source>
        <dbReference type="Proteomes" id="UP000558164"/>
    </source>
</evidence>
<protein>
    <submittedName>
        <fullName evidence="5">MSMB protein</fullName>
    </submittedName>
</protein>
<evidence type="ECO:0000256" key="3">
    <source>
        <dbReference type="ARBA" id="ARBA00022525"/>
    </source>
</evidence>
<dbReference type="EMBL" id="VXAX01000073">
    <property type="protein sequence ID" value="NXL69289.1"/>
    <property type="molecule type" value="Genomic_DNA"/>
</dbReference>
<evidence type="ECO:0000256" key="2">
    <source>
        <dbReference type="ARBA" id="ARBA00010352"/>
    </source>
</evidence>
<dbReference type="PANTHER" id="PTHR10500:SF7">
    <property type="entry name" value="BETA-MICROSEMINOPROTEIN"/>
    <property type="match status" value="1"/>
</dbReference>
<sequence length="76" mass="8671">GCMLNGKFYPYGPIERIENCYSCSCSEGGMSCCSLYNTPVDYDKEKCKLIFNKKSCDYDVVQKDDPSKHCLVYSRV</sequence>
<dbReference type="Gene3D" id="2.20.25.590">
    <property type="match status" value="1"/>
</dbReference>
<proteinExistence type="inferred from homology"/>
<dbReference type="Pfam" id="PF05825">
    <property type="entry name" value="PSP94"/>
    <property type="match status" value="1"/>
</dbReference>
<dbReference type="AlphaFoldDB" id="A0A7L0UQT9"/>
<keyword evidence="3" id="KW-0964">Secreted</keyword>
<comment type="caution">
    <text evidence="5">The sequence shown here is derived from an EMBL/GenBank/DDBJ whole genome shotgun (WGS) entry which is preliminary data.</text>
</comment>
<dbReference type="Gene3D" id="2.10.70.10">
    <property type="entry name" value="Complement Module, domain 1"/>
    <property type="match status" value="1"/>
</dbReference>